<evidence type="ECO:0000256" key="7">
    <source>
        <dbReference type="SAM" id="Phobius"/>
    </source>
</evidence>
<dbReference type="PANTHER" id="PTHR30012">
    <property type="entry name" value="GENERAL SECRETION PATHWAY PROTEIN"/>
    <property type="match status" value="1"/>
</dbReference>
<keyword evidence="10" id="KW-1185">Reference proteome</keyword>
<evidence type="ECO:0000259" key="8">
    <source>
        <dbReference type="Pfam" id="PF00482"/>
    </source>
</evidence>
<dbReference type="Gene3D" id="1.20.81.30">
    <property type="entry name" value="Type II secretion system (T2SS), domain F"/>
    <property type="match status" value="2"/>
</dbReference>
<organism evidence="9 10">
    <name type="scientific">Tenacibaculum platacis</name>
    <dbReference type="NCBI Taxonomy" id="3137852"/>
    <lineage>
        <taxon>Bacteria</taxon>
        <taxon>Pseudomonadati</taxon>
        <taxon>Bacteroidota</taxon>
        <taxon>Flavobacteriia</taxon>
        <taxon>Flavobacteriales</taxon>
        <taxon>Flavobacteriaceae</taxon>
        <taxon>Tenacibaculum</taxon>
    </lineage>
</organism>
<sequence length="375" mass="43050">MGFEIKNVNTSDSKEGFDIDALLKKEITLFGSSFSNKKKEAFYTELHVLLHAGLELKDALDLIAKEQRKEEDTKLFNGIINGLISGKNFSEALKEQEKFSDYEYYSIQIGERTGTLTKVIDELGNFFKRKNEQRRTVIGALSYPIIIMFTALVAVIFMMQFVVPMFAQIFKQNKVELPWITSKIISTSDFFRDYYWIFIVLILCFLIGQRLVKDKLWYKKISTLIILKTPFVGEFFRKVKIAQFTQAISLLIGAKVPLLNGIQLTQKMISFYPLQNALTKIESDILMGKSLSESMSVHRVFDSKMSSLIKVAEETNQNQIIFERLTEQYNKEIEYKSKMLSSVLEPVIILFLGVIVATILIAMYIPMFNLSTVIG</sequence>
<comment type="caution">
    <text evidence="9">The sequence shown here is derived from an EMBL/GenBank/DDBJ whole genome shotgun (WGS) entry which is preliminary data.</text>
</comment>
<dbReference type="PRINTS" id="PR00812">
    <property type="entry name" value="BCTERIALGSPF"/>
</dbReference>
<dbReference type="PANTHER" id="PTHR30012:SF0">
    <property type="entry name" value="TYPE II SECRETION SYSTEM PROTEIN F-RELATED"/>
    <property type="match status" value="1"/>
</dbReference>
<evidence type="ECO:0000313" key="10">
    <source>
        <dbReference type="Proteomes" id="UP001497416"/>
    </source>
</evidence>
<proteinExistence type="inferred from homology"/>
<keyword evidence="3" id="KW-1003">Cell membrane</keyword>
<evidence type="ECO:0000256" key="6">
    <source>
        <dbReference type="ARBA" id="ARBA00023136"/>
    </source>
</evidence>
<accession>A0ABP1EMM4</accession>
<dbReference type="InterPro" id="IPR003004">
    <property type="entry name" value="GspF/PilC"/>
</dbReference>
<reference evidence="9 10" key="1">
    <citation type="submission" date="2024-05" db="EMBL/GenBank/DDBJ databases">
        <authorList>
            <person name="Duchaud E."/>
        </authorList>
    </citation>
    <scope>NUCLEOTIDE SEQUENCE [LARGE SCALE GENOMIC DNA]</scope>
    <source>
        <strain evidence="9">Ena-SAMPLE-TAB-13-05-2024-13:56:06:370-140302</strain>
    </source>
</reference>
<evidence type="ECO:0000256" key="4">
    <source>
        <dbReference type="ARBA" id="ARBA00022692"/>
    </source>
</evidence>
<name>A0ABP1EMM4_9FLAO</name>
<comment type="subcellular location">
    <subcellularLocation>
        <location evidence="1">Cell membrane</location>
        <topology evidence="1">Multi-pass membrane protein</topology>
    </subcellularLocation>
</comment>
<evidence type="ECO:0000256" key="2">
    <source>
        <dbReference type="ARBA" id="ARBA00005745"/>
    </source>
</evidence>
<feature type="transmembrane region" description="Helical" evidence="7">
    <location>
        <begin position="137"/>
        <end position="163"/>
    </location>
</feature>
<dbReference type="EMBL" id="CAXIXY010000004">
    <property type="protein sequence ID" value="CAL2085555.1"/>
    <property type="molecule type" value="Genomic_DNA"/>
</dbReference>
<gene>
    <name evidence="9" type="ORF">T190607A01A_20492</name>
</gene>
<feature type="domain" description="Type II secretion system protein GspF" evidence="8">
    <location>
        <begin position="42"/>
        <end position="164"/>
    </location>
</feature>
<dbReference type="RefSeq" id="WP_348712012.1">
    <property type="nucleotide sequence ID" value="NZ_CAXIXY010000004.1"/>
</dbReference>
<dbReference type="InterPro" id="IPR042094">
    <property type="entry name" value="T2SS_GspF_sf"/>
</dbReference>
<comment type="similarity">
    <text evidence="2">Belongs to the GSP F family.</text>
</comment>
<keyword evidence="5 7" id="KW-1133">Transmembrane helix</keyword>
<evidence type="ECO:0000256" key="1">
    <source>
        <dbReference type="ARBA" id="ARBA00004651"/>
    </source>
</evidence>
<dbReference type="InterPro" id="IPR018076">
    <property type="entry name" value="T2SS_GspF_dom"/>
</dbReference>
<feature type="transmembrane region" description="Helical" evidence="7">
    <location>
        <begin position="194"/>
        <end position="212"/>
    </location>
</feature>
<dbReference type="Pfam" id="PF00482">
    <property type="entry name" value="T2SSF"/>
    <property type="match status" value="2"/>
</dbReference>
<keyword evidence="4 7" id="KW-0812">Transmembrane</keyword>
<feature type="transmembrane region" description="Helical" evidence="7">
    <location>
        <begin position="343"/>
        <end position="365"/>
    </location>
</feature>
<evidence type="ECO:0000313" key="9">
    <source>
        <dbReference type="EMBL" id="CAL2085555.1"/>
    </source>
</evidence>
<feature type="domain" description="Type II secretion system protein GspF" evidence="8">
    <location>
        <begin position="244"/>
        <end position="366"/>
    </location>
</feature>
<keyword evidence="6 7" id="KW-0472">Membrane</keyword>
<evidence type="ECO:0000256" key="5">
    <source>
        <dbReference type="ARBA" id="ARBA00022989"/>
    </source>
</evidence>
<evidence type="ECO:0000256" key="3">
    <source>
        <dbReference type="ARBA" id="ARBA00022475"/>
    </source>
</evidence>
<dbReference type="Proteomes" id="UP001497416">
    <property type="component" value="Unassembled WGS sequence"/>
</dbReference>
<protein>
    <submittedName>
        <fullName evidence="9">Type IV pilus assembly protein PilC</fullName>
    </submittedName>
</protein>